<evidence type="ECO:0000313" key="1">
    <source>
        <dbReference type="EMBL" id="KAF2637323.1"/>
    </source>
</evidence>
<name>A0A6A6RSH0_9PLEO</name>
<dbReference type="AlphaFoldDB" id="A0A6A6RSH0"/>
<sequence>MAVYGVVLKLEAGSGFTWSNLFSIIMQQMLTASGTLAFCLQIYPGAICHISFSNEERPGMLAHPTLLCRCRCFAPRIQQQPCPGLPQSSSTTDVLLILRLLTHVDTRRHTSSSHAVQGCKMVTQFHLVRPLLCLIPHLTPNTVCSDTLIP</sequence>
<dbReference type="EMBL" id="MU006793">
    <property type="protein sequence ID" value="KAF2637323.1"/>
    <property type="molecule type" value="Genomic_DNA"/>
</dbReference>
<gene>
    <name evidence="1" type="ORF">P280DRAFT_521006</name>
</gene>
<accession>A0A6A6RSH0</accession>
<evidence type="ECO:0000313" key="2">
    <source>
        <dbReference type="Proteomes" id="UP000799753"/>
    </source>
</evidence>
<protein>
    <submittedName>
        <fullName evidence="1">Uncharacterized protein</fullName>
    </submittedName>
</protein>
<keyword evidence="2" id="KW-1185">Reference proteome</keyword>
<reference evidence="1" key="1">
    <citation type="journal article" date="2020" name="Stud. Mycol.">
        <title>101 Dothideomycetes genomes: a test case for predicting lifestyles and emergence of pathogens.</title>
        <authorList>
            <person name="Haridas S."/>
            <person name="Albert R."/>
            <person name="Binder M."/>
            <person name="Bloem J."/>
            <person name="Labutti K."/>
            <person name="Salamov A."/>
            <person name="Andreopoulos B."/>
            <person name="Baker S."/>
            <person name="Barry K."/>
            <person name="Bills G."/>
            <person name="Bluhm B."/>
            <person name="Cannon C."/>
            <person name="Castanera R."/>
            <person name="Culley D."/>
            <person name="Daum C."/>
            <person name="Ezra D."/>
            <person name="Gonzalez J."/>
            <person name="Henrissat B."/>
            <person name="Kuo A."/>
            <person name="Liang C."/>
            <person name="Lipzen A."/>
            <person name="Lutzoni F."/>
            <person name="Magnuson J."/>
            <person name="Mondo S."/>
            <person name="Nolan M."/>
            <person name="Ohm R."/>
            <person name="Pangilinan J."/>
            <person name="Park H.-J."/>
            <person name="Ramirez L."/>
            <person name="Alfaro M."/>
            <person name="Sun H."/>
            <person name="Tritt A."/>
            <person name="Yoshinaga Y."/>
            <person name="Zwiers L.-H."/>
            <person name="Turgeon B."/>
            <person name="Goodwin S."/>
            <person name="Spatafora J."/>
            <person name="Crous P."/>
            <person name="Grigoriev I."/>
        </authorList>
    </citation>
    <scope>NUCLEOTIDE SEQUENCE</scope>
    <source>
        <strain evidence="1">CBS 473.64</strain>
    </source>
</reference>
<proteinExistence type="predicted"/>
<dbReference type="Proteomes" id="UP000799753">
    <property type="component" value="Unassembled WGS sequence"/>
</dbReference>
<organism evidence="1 2">
    <name type="scientific">Massarina eburnea CBS 473.64</name>
    <dbReference type="NCBI Taxonomy" id="1395130"/>
    <lineage>
        <taxon>Eukaryota</taxon>
        <taxon>Fungi</taxon>
        <taxon>Dikarya</taxon>
        <taxon>Ascomycota</taxon>
        <taxon>Pezizomycotina</taxon>
        <taxon>Dothideomycetes</taxon>
        <taxon>Pleosporomycetidae</taxon>
        <taxon>Pleosporales</taxon>
        <taxon>Massarineae</taxon>
        <taxon>Massarinaceae</taxon>
        <taxon>Massarina</taxon>
    </lineage>
</organism>